<dbReference type="Proteomes" id="UP001597560">
    <property type="component" value="Unassembled WGS sequence"/>
</dbReference>
<reference evidence="2" key="1">
    <citation type="journal article" date="2019" name="Int. J. Syst. Evol. Microbiol.">
        <title>The Global Catalogue of Microorganisms (GCM) 10K type strain sequencing project: providing services to taxonomists for standard genome sequencing and annotation.</title>
        <authorList>
            <consortium name="The Broad Institute Genomics Platform"/>
            <consortium name="The Broad Institute Genome Sequencing Center for Infectious Disease"/>
            <person name="Wu L."/>
            <person name="Ma J."/>
        </authorList>
    </citation>
    <scope>NUCLEOTIDE SEQUENCE [LARGE SCALE GENOMIC DNA]</scope>
    <source>
        <strain evidence="2">KCTC 23098</strain>
    </source>
</reference>
<organism evidence="1 2">
    <name type="scientific">Olivibacter jilunii</name>
    <dbReference type="NCBI Taxonomy" id="985016"/>
    <lineage>
        <taxon>Bacteria</taxon>
        <taxon>Pseudomonadati</taxon>
        <taxon>Bacteroidota</taxon>
        <taxon>Sphingobacteriia</taxon>
        <taxon>Sphingobacteriales</taxon>
        <taxon>Sphingobacteriaceae</taxon>
        <taxon>Olivibacter</taxon>
    </lineage>
</organism>
<accession>A0ABW6B302</accession>
<evidence type="ECO:0008006" key="3">
    <source>
        <dbReference type="Google" id="ProtNLM"/>
    </source>
</evidence>
<sequence length="146" mass="16108">MNKMIFMLVLIGTLLNSCVDKAENKGYSRVVFDPGALKFIASSVNKKHQTMAALYGNEKAYQTLSKGDSLPAAGSVLRLVRWRYHDNPQYTGGTINGELLSVESIESDGVGAISYQLNKGTPQNGNNKPEDQQKRISYIMGYKPVF</sequence>
<evidence type="ECO:0000313" key="1">
    <source>
        <dbReference type="EMBL" id="MFD2962579.1"/>
    </source>
</evidence>
<gene>
    <name evidence="1" type="ORF">ACFS6J_12335</name>
</gene>
<dbReference type="RefSeq" id="WP_377610832.1">
    <property type="nucleotide sequence ID" value="NZ_JBHUPA010000007.1"/>
</dbReference>
<name>A0ABW6B302_9SPHI</name>
<protein>
    <recommendedName>
        <fullName evidence="3">Lipoprotein</fullName>
    </recommendedName>
</protein>
<proteinExistence type="predicted"/>
<comment type="caution">
    <text evidence="1">The sequence shown here is derived from an EMBL/GenBank/DDBJ whole genome shotgun (WGS) entry which is preliminary data.</text>
</comment>
<dbReference type="EMBL" id="JBHUPA010000007">
    <property type="protein sequence ID" value="MFD2962579.1"/>
    <property type="molecule type" value="Genomic_DNA"/>
</dbReference>
<evidence type="ECO:0000313" key="2">
    <source>
        <dbReference type="Proteomes" id="UP001597560"/>
    </source>
</evidence>
<keyword evidence="2" id="KW-1185">Reference proteome</keyword>